<proteinExistence type="predicted"/>
<evidence type="ECO:0000256" key="1">
    <source>
        <dbReference type="SAM" id="MobiDB-lite"/>
    </source>
</evidence>
<keyword evidence="3" id="KW-1185">Reference proteome</keyword>
<accession>A0A8J4QD39</accession>
<feature type="compositionally biased region" description="Polar residues" evidence="1">
    <location>
        <begin position="176"/>
        <end position="185"/>
    </location>
</feature>
<protein>
    <submittedName>
        <fullName evidence="2">Uncharacterized protein</fullName>
    </submittedName>
</protein>
<name>A0A8J4QD39_9ROSI</name>
<organism evidence="2 3">
    <name type="scientific">Castanea mollissima</name>
    <name type="common">Chinese chestnut</name>
    <dbReference type="NCBI Taxonomy" id="60419"/>
    <lineage>
        <taxon>Eukaryota</taxon>
        <taxon>Viridiplantae</taxon>
        <taxon>Streptophyta</taxon>
        <taxon>Embryophyta</taxon>
        <taxon>Tracheophyta</taxon>
        <taxon>Spermatophyta</taxon>
        <taxon>Magnoliopsida</taxon>
        <taxon>eudicotyledons</taxon>
        <taxon>Gunneridae</taxon>
        <taxon>Pentapetalae</taxon>
        <taxon>rosids</taxon>
        <taxon>fabids</taxon>
        <taxon>Fagales</taxon>
        <taxon>Fagaceae</taxon>
        <taxon>Castanea</taxon>
    </lineage>
</organism>
<dbReference type="AlphaFoldDB" id="A0A8J4QD39"/>
<gene>
    <name evidence="2" type="ORF">CMV_030130</name>
</gene>
<evidence type="ECO:0000313" key="2">
    <source>
        <dbReference type="EMBL" id="KAF3943298.1"/>
    </source>
</evidence>
<feature type="compositionally biased region" description="Basic residues" evidence="1">
    <location>
        <begin position="125"/>
        <end position="134"/>
    </location>
</feature>
<evidence type="ECO:0000313" key="3">
    <source>
        <dbReference type="Proteomes" id="UP000737018"/>
    </source>
</evidence>
<dbReference type="Proteomes" id="UP000737018">
    <property type="component" value="Unassembled WGS sequence"/>
</dbReference>
<sequence length="233" mass="25614">MSSSSLPKGGSFDGAPVSEGVTVEKDTNLTVKNQVPIFEELITEPDHVIQTYSNFSRTKMTQTDCVTDNCKISSDLIEVAVMDEDTVNLNRDLRGKQSEQISPPVFEGSYIVFKVGYGNVQGNKNKSKGQHKRSGNHEKGERQSMYGPKKVEAEEESTTGNPTTKKNWKRLAKAQFISNSSTTDVDSGHKRKQVENCNTDALGVKREKKHRSVENEQGVMSNSGSREAAGQPG</sequence>
<reference evidence="2" key="1">
    <citation type="submission" date="2020-03" db="EMBL/GenBank/DDBJ databases">
        <title>Castanea mollissima Vanexum genome sequencing.</title>
        <authorList>
            <person name="Staton M."/>
        </authorList>
    </citation>
    <scope>NUCLEOTIDE SEQUENCE</scope>
    <source>
        <tissue evidence="2">Leaf</tissue>
    </source>
</reference>
<dbReference type="EMBL" id="JRKL02012990">
    <property type="protein sequence ID" value="KAF3943298.1"/>
    <property type="molecule type" value="Genomic_DNA"/>
</dbReference>
<feature type="region of interest" description="Disordered" evidence="1">
    <location>
        <begin position="121"/>
        <end position="233"/>
    </location>
</feature>
<comment type="caution">
    <text evidence="2">The sequence shown here is derived from an EMBL/GenBank/DDBJ whole genome shotgun (WGS) entry which is preliminary data.</text>
</comment>